<feature type="compositionally biased region" description="Acidic residues" evidence="1">
    <location>
        <begin position="664"/>
        <end position="695"/>
    </location>
</feature>
<evidence type="ECO:0000256" key="1">
    <source>
        <dbReference type="SAM" id="MobiDB-lite"/>
    </source>
</evidence>
<dbReference type="EMBL" id="BDGG01000015">
    <property type="protein sequence ID" value="GAV07514.1"/>
    <property type="molecule type" value="Genomic_DNA"/>
</dbReference>
<evidence type="ECO:0000313" key="2">
    <source>
        <dbReference type="EMBL" id="GAV07514.1"/>
    </source>
</evidence>
<feature type="compositionally biased region" description="Acidic residues" evidence="1">
    <location>
        <begin position="616"/>
        <end position="642"/>
    </location>
</feature>
<keyword evidence="3" id="KW-1185">Reference proteome</keyword>
<sequence length="736" mass="81282">MHQTPLRDFPGQSTKRFRLNDECNGGQYGNEISSSKRPLEYMEYEEKVSSSQGEKEPGWLGNVSHAASRLLSYGSGIAAKVGSLFLWKWADDAPLANEHVDDYDYYAMPGQKRKLNSEVTVAEQTAEPEKFIRVTPPDSKSEAPFSKQSVFQLPFRTATQKEALERQQADSPSRRSFRAPRRSVRASRISTSVKSPTTSIQSALIKPSDVMAEDLAVEVEKAHDVLNSSFVEGVSSRSSPAIVAASVVAEQANSAENLPQDLSFNFNGQKGLEASSAEKENSDAQMTPELHQDSLKNPLQMQKGEELAANSQSPAKGKENVELVSPDSPVSTPTLDDGIEDDAEAVVASSQQEAETEGEEGTNIQSLQCPVSRDEILKEEEEERDQEDEDGEGDEEKSEEVLAGHFEDRELEKTMTERDRAGPVTEELSTDREISYDEIAEDGETESAEFPETSFVKKVHRKSPPLEFDGSSMAFLAPSSSEVFDENSDTDYLSQLKAFVSASQDDDDHELMQSLEEAFSADNALVDLPSSQAAELPNVSSSENSPEEADESMEEEQDAQEVAKDESAKRASQRLWRDGKGRFVALPTADEEDEEEDQEDNQEEGSAQASDVSGVEQDDNEEASDQEEGQEEDREDDDEEIICEGMYVQAKPSPFINRRFYVPADEEEEEGMEDEEEDGDEESSEEEEADGEEGEGVGKETMDASMSVQEVEGEEDGESDDVGPRDQNEEGDCEEE</sequence>
<proteinExistence type="predicted"/>
<feature type="compositionally biased region" description="Low complexity" evidence="1">
    <location>
        <begin position="535"/>
        <end position="544"/>
    </location>
</feature>
<feature type="compositionally biased region" description="Acidic residues" evidence="1">
    <location>
        <begin position="545"/>
        <end position="559"/>
    </location>
</feature>
<dbReference type="Proteomes" id="UP000186922">
    <property type="component" value="Unassembled WGS sequence"/>
</dbReference>
<feature type="compositionally biased region" description="Basic and acidic residues" evidence="1">
    <location>
        <begin position="399"/>
        <end position="421"/>
    </location>
</feature>
<feature type="compositionally biased region" description="Acidic residues" evidence="1">
    <location>
        <begin position="589"/>
        <end position="603"/>
    </location>
</feature>
<feature type="region of interest" description="Disordered" evidence="1">
    <location>
        <begin position="255"/>
        <end position="434"/>
    </location>
</feature>
<feature type="region of interest" description="Disordered" evidence="1">
    <location>
        <begin position="1"/>
        <end position="34"/>
    </location>
</feature>
<feature type="region of interest" description="Disordered" evidence="1">
    <location>
        <begin position="161"/>
        <end position="195"/>
    </location>
</feature>
<comment type="caution">
    <text evidence="2">The sequence shown here is derived from an EMBL/GenBank/DDBJ whole genome shotgun (WGS) entry which is preliminary data.</text>
</comment>
<name>A0A1D1W7Q1_RAMVA</name>
<organism evidence="2 3">
    <name type="scientific">Ramazzottius varieornatus</name>
    <name type="common">Water bear</name>
    <name type="synonym">Tardigrade</name>
    <dbReference type="NCBI Taxonomy" id="947166"/>
    <lineage>
        <taxon>Eukaryota</taxon>
        <taxon>Metazoa</taxon>
        <taxon>Ecdysozoa</taxon>
        <taxon>Tardigrada</taxon>
        <taxon>Eutardigrada</taxon>
        <taxon>Parachela</taxon>
        <taxon>Hypsibioidea</taxon>
        <taxon>Ramazzottiidae</taxon>
        <taxon>Ramazzottius</taxon>
    </lineage>
</organism>
<accession>A0A1D1W7Q1</accession>
<reference evidence="2 3" key="1">
    <citation type="journal article" date="2016" name="Nat. Commun.">
        <title>Extremotolerant tardigrade genome and improved radiotolerance of human cultured cells by tardigrade-unique protein.</title>
        <authorList>
            <person name="Hashimoto T."/>
            <person name="Horikawa D.D."/>
            <person name="Saito Y."/>
            <person name="Kuwahara H."/>
            <person name="Kozuka-Hata H."/>
            <person name="Shin-I T."/>
            <person name="Minakuchi Y."/>
            <person name="Ohishi K."/>
            <person name="Motoyama A."/>
            <person name="Aizu T."/>
            <person name="Enomoto A."/>
            <person name="Kondo K."/>
            <person name="Tanaka S."/>
            <person name="Hara Y."/>
            <person name="Koshikawa S."/>
            <person name="Sagara H."/>
            <person name="Miura T."/>
            <person name="Yokobori S."/>
            <person name="Miyagawa K."/>
            <person name="Suzuki Y."/>
            <person name="Kubo T."/>
            <person name="Oyama M."/>
            <person name="Kohara Y."/>
            <person name="Fujiyama A."/>
            <person name="Arakawa K."/>
            <person name="Katayama T."/>
            <person name="Toyoda A."/>
            <person name="Kunieda T."/>
        </authorList>
    </citation>
    <scope>NUCLEOTIDE SEQUENCE [LARGE SCALE GENOMIC DNA]</scope>
    <source>
        <strain evidence="2 3">YOKOZUNA-1</strain>
    </source>
</reference>
<dbReference type="AlphaFoldDB" id="A0A1D1W7Q1"/>
<protein>
    <submittedName>
        <fullName evidence="2">Uncharacterized protein</fullName>
    </submittedName>
</protein>
<feature type="compositionally biased region" description="Polar residues" evidence="1">
    <location>
        <begin position="255"/>
        <end position="268"/>
    </location>
</feature>
<feature type="compositionally biased region" description="Basic and acidic residues" evidence="1">
    <location>
        <begin position="561"/>
        <end position="581"/>
    </location>
</feature>
<feature type="compositionally biased region" description="Acidic residues" evidence="1">
    <location>
        <begin position="711"/>
        <end position="721"/>
    </location>
</feature>
<feature type="compositionally biased region" description="Basic residues" evidence="1">
    <location>
        <begin position="175"/>
        <end position="185"/>
    </location>
</feature>
<feature type="region of interest" description="Disordered" evidence="1">
    <location>
        <begin position="527"/>
        <end position="736"/>
    </location>
</feature>
<gene>
    <name evidence="2" type="primary">RvY_17340-1</name>
    <name evidence="2" type="synonym">RvY_17340.1</name>
    <name evidence="2" type="ORF">RvY_17340</name>
</gene>
<evidence type="ECO:0000313" key="3">
    <source>
        <dbReference type="Proteomes" id="UP000186922"/>
    </source>
</evidence>
<feature type="compositionally biased region" description="Acidic residues" evidence="1">
    <location>
        <begin position="377"/>
        <end position="398"/>
    </location>
</feature>